<feature type="binding site" evidence="6">
    <location>
        <begin position="62"/>
        <end position="65"/>
    </location>
    <ligand>
        <name>NADP(+)</name>
        <dbReference type="ChEBI" id="CHEBI:58349"/>
    </ligand>
</feature>
<dbReference type="Proteomes" id="UP000292583">
    <property type="component" value="Unassembled WGS sequence"/>
</dbReference>
<protein>
    <recommendedName>
        <fullName evidence="4 5">Pyrroline-5-carboxylate reductase</fullName>
        <shortName evidence="4">P5C reductase</shortName>
        <shortName evidence="4">P5CR</shortName>
        <ecNumber evidence="4 5">1.5.1.2</ecNumber>
    </recommendedName>
    <alternativeName>
        <fullName evidence="4">PCA reductase</fullName>
    </alternativeName>
</protein>
<dbReference type="InterPro" id="IPR029036">
    <property type="entry name" value="P5CR_dimer"/>
</dbReference>
<dbReference type="HAMAP" id="MF_01925">
    <property type="entry name" value="P5C_reductase"/>
    <property type="match status" value="1"/>
</dbReference>
<proteinExistence type="inferred from homology"/>
<keyword evidence="4" id="KW-0963">Cytoplasm</keyword>
<dbReference type="InterPro" id="IPR000304">
    <property type="entry name" value="Pyrroline-COOH_reductase"/>
</dbReference>
<comment type="subcellular location">
    <subcellularLocation>
        <location evidence="4">Cytoplasm</location>
    </subcellularLocation>
</comment>
<reference evidence="10 11" key="1">
    <citation type="submission" date="2018-07" db="EMBL/GenBank/DDBJ databases">
        <title>Campylobacter zealandensis sp. nov., isolated from birds and water in New Zealand.</title>
        <authorList>
            <person name="Wilkinson D.A."/>
            <person name="Biggs P.J."/>
            <person name="French N.P."/>
            <person name="Midwinter A.C."/>
        </authorList>
    </citation>
    <scope>NUCLEOTIDE SEQUENCE [LARGE SCALE GENOMIC DNA]</scope>
    <source>
        <strain evidence="10 11">B423b</strain>
    </source>
</reference>
<dbReference type="InterPro" id="IPR028939">
    <property type="entry name" value="P5C_Rdtase_cat_N"/>
</dbReference>
<accession>A0A4Q9JUN6</accession>
<comment type="catalytic activity">
    <reaction evidence="4 7">
        <text>L-proline + NADP(+) = (S)-1-pyrroline-5-carboxylate + NADPH + 2 H(+)</text>
        <dbReference type="Rhea" id="RHEA:14109"/>
        <dbReference type="ChEBI" id="CHEBI:15378"/>
        <dbReference type="ChEBI" id="CHEBI:17388"/>
        <dbReference type="ChEBI" id="CHEBI:57783"/>
        <dbReference type="ChEBI" id="CHEBI:58349"/>
        <dbReference type="ChEBI" id="CHEBI:60039"/>
        <dbReference type="EC" id="1.5.1.2"/>
    </reaction>
</comment>
<keyword evidence="3 4" id="KW-0560">Oxidoreductase</keyword>
<dbReference type="Pfam" id="PF03807">
    <property type="entry name" value="F420_oxidored"/>
    <property type="match status" value="1"/>
</dbReference>
<keyword evidence="11" id="KW-1185">Reference proteome</keyword>
<dbReference type="GO" id="GO:0005737">
    <property type="term" value="C:cytoplasm"/>
    <property type="evidence" value="ECO:0007669"/>
    <property type="project" value="UniProtKB-SubCell"/>
</dbReference>
<dbReference type="InterPro" id="IPR036291">
    <property type="entry name" value="NAD(P)-bd_dom_sf"/>
</dbReference>
<dbReference type="PANTHER" id="PTHR11645">
    <property type="entry name" value="PYRROLINE-5-CARBOXYLATE REDUCTASE"/>
    <property type="match status" value="1"/>
</dbReference>
<comment type="similarity">
    <text evidence="1 4 7">Belongs to the pyrroline-5-carboxylate reductase family.</text>
</comment>
<dbReference type="EC" id="1.5.1.2" evidence="4 5"/>
<keyword evidence="4 7" id="KW-0641">Proline biosynthesis</keyword>
<sequence>MTDIYILGNGAMASALACGLQEKYQVYIIGRDEKKLTDLEKQGFKTLLYKDFSLENKNVILAFKPYALKDMANILNAQARILISVLANVSFDTLKCIKAQNYVRIMPNIAAKYKASATPYLIQNSYFKDEIIQILQTFGNIYELKEEKQMNAAMAISGCAPAFLALIAESIADGGVNEGLDRDLSIELTQGLFESFAQLLSHKHPALIKEKICSPAGVTIKGVRTLEKYAIRSAFIEALNSSSS</sequence>
<dbReference type="InterPro" id="IPR053790">
    <property type="entry name" value="P5CR-like_CS"/>
</dbReference>
<dbReference type="GO" id="GO:0004735">
    <property type="term" value="F:pyrroline-5-carboxylate reductase activity"/>
    <property type="evidence" value="ECO:0007669"/>
    <property type="project" value="UniProtKB-UniRule"/>
</dbReference>
<evidence type="ECO:0000259" key="9">
    <source>
        <dbReference type="Pfam" id="PF14748"/>
    </source>
</evidence>
<dbReference type="SUPFAM" id="SSF51735">
    <property type="entry name" value="NAD(P)-binding Rossmann-fold domains"/>
    <property type="match status" value="1"/>
</dbReference>
<dbReference type="EMBL" id="QPGR01000007">
    <property type="protein sequence ID" value="TBR81156.1"/>
    <property type="molecule type" value="Genomic_DNA"/>
</dbReference>
<evidence type="ECO:0000256" key="2">
    <source>
        <dbReference type="ARBA" id="ARBA00022857"/>
    </source>
</evidence>
<dbReference type="UniPathway" id="UPA00098">
    <property type="reaction ID" value="UER00361"/>
</dbReference>
<gene>
    <name evidence="4" type="primary">proC</name>
    <name evidence="10" type="ORF">DU473_04965</name>
</gene>
<dbReference type="GO" id="GO:0055129">
    <property type="term" value="P:L-proline biosynthetic process"/>
    <property type="evidence" value="ECO:0007669"/>
    <property type="project" value="UniProtKB-UniRule"/>
</dbReference>
<comment type="caution">
    <text evidence="10">The sequence shown here is derived from an EMBL/GenBank/DDBJ whole genome shotgun (WGS) entry which is preliminary data.</text>
</comment>
<evidence type="ECO:0000256" key="6">
    <source>
        <dbReference type="PIRSR" id="PIRSR000193-1"/>
    </source>
</evidence>
<comment type="catalytic activity">
    <reaction evidence="4">
        <text>L-proline + NAD(+) = (S)-1-pyrroline-5-carboxylate + NADH + 2 H(+)</text>
        <dbReference type="Rhea" id="RHEA:14105"/>
        <dbReference type="ChEBI" id="CHEBI:15378"/>
        <dbReference type="ChEBI" id="CHEBI:17388"/>
        <dbReference type="ChEBI" id="CHEBI:57540"/>
        <dbReference type="ChEBI" id="CHEBI:57945"/>
        <dbReference type="ChEBI" id="CHEBI:60039"/>
        <dbReference type="EC" id="1.5.1.2"/>
    </reaction>
</comment>
<feature type="binding site" evidence="6">
    <location>
        <begin position="7"/>
        <end position="12"/>
    </location>
    <ligand>
        <name>NADP(+)</name>
        <dbReference type="ChEBI" id="CHEBI:58349"/>
    </ligand>
</feature>
<dbReference type="SUPFAM" id="SSF48179">
    <property type="entry name" value="6-phosphogluconate dehydrogenase C-terminal domain-like"/>
    <property type="match status" value="1"/>
</dbReference>
<keyword evidence="2 4" id="KW-0521">NADP</keyword>
<evidence type="ECO:0000256" key="1">
    <source>
        <dbReference type="ARBA" id="ARBA00005525"/>
    </source>
</evidence>
<evidence type="ECO:0000313" key="10">
    <source>
        <dbReference type="EMBL" id="TBR81156.1"/>
    </source>
</evidence>
<evidence type="ECO:0000256" key="5">
    <source>
        <dbReference type="NCBIfam" id="TIGR00112"/>
    </source>
</evidence>
<feature type="domain" description="Pyrroline-5-carboxylate reductase catalytic N-terminal" evidence="8">
    <location>
        <begin position="4"/>
        <end position="87"/>
    </location>
</feature>
<evidence type="ECO:0000313" key="11">
    <source>
        <dbReference type="Proteomes" id="UP000292583"/>
    </source>
</evidence>
<dbReference type="AlphaFoldDB" id="A0A4Q9JUN6"/>
<dbReference type="RefSeq" id="WP_131186632.1">
    <property type="nucleotide sequence ID" value="NZ_QPGR01000007.1"/>
</dbReference>
<comment type="pathway">
    <text evidence="4 7">Amino-acid biosynthesis; L-proline biosynthesis; L-proline from L-glutamate 5-semialdehyde: step 1/1.</text>
</comment>
<evidence type="ECO:0000256" key="4">
    <source>
        <dbReference type="HAMAP-Rule" id="MF_01925"/>
    </source>
</evidence>
<organism evidence="10 11">
    <name type="scientific">Campylobacter novaezeelandiae</name>
    <dbReference type="NCBI Taxonomy" id="2267891"/>
    <lineage>
        <taxon>Bacteria</taxon>
        <taxon>Pseudomonadati</taxon>
        <taxon>Campylobacterota</taxon>
        <taxon>Epsilonproteobacteria</taxon>
        <taxon>Campylobacterales</taxon>
        <taxon>Campylobacteraceae</taxon>
        <taxon>Campylobacter</taxon>
    </lineage>
</organism>
<feature type="domain" description="Pyrroline-5-carboxylate reductase dimerisation" evidence="9">
    <location>
        <begin position="147"/>
        <end position="242"/>
    </location>
</feature>
<dbReference type="PROSITE" id="PS00521">
    <property type="entry name" value="P5CR"/>
    <property type="match status" value="1"/>
</dbReference>
<dbReference type="Pfam" id="PF14748">
    <property type="entry name" value="P5CR_dimer"/>
    <property type="match status" value="1"/>
</dbReference>
<dbReference type="NCBIfam" id="TIGR00112">
    <property type="entry name" value="proC"/>
    <property type="match status" value="1"/>
</dbReference>
<dbReference type="InterPro" id="IPR008927">
    <property type="entry name" value="6-PGluconate_DH-like_C_sf"/>
</dbReference>
<evidence type="ECO:0000256" key="3">
    <source>
        <dbReference type="ARBA" id="ARBA00023002"/>
    </source>
</evidence>
<dbReference type="OrthoDB" id="9805754at2"/>
<dbReference type="PIRSF" id="PIRSF000193">
    <property type="entry name" value="Pyrrol-5-carb_rd"/>
    <property type="match status" value="1"/>
</dbReference>
<dbReference type="NCBIfam" id="NF008839">
    <property type="entry name" value="PRK11880.2-4"/>
    <property type="match status" value="1"/>
</dbReference>
<name>A0A4Q9JUN6_9BACT</name>
<dbReference type="Gene3D" id="1.10.3730.10">
    <property type="entry name" value="ProC C-terminal domain-like"/>
    <property type="match status" value="1"/>
</dbReference>
<evidence type="ECO:0000259" key="8">
    <source>
        <dbReference type="Pfam" id="PF03807"/>
    </source>
</evidence>
<comment type="function">
    <text evidence="4">Catalyzes the reduction of 1-pyrroline-5-carboxylate (PCA) to L-proline.</text>
</comment>
<dbReference type="FunFam" id="1.10.3730.10:FF:000001">
    <property type="entry name" value="Pyrroline-5-carboxylate reductase"/>
    <property type="match status" value="1"/>
</dbReference>
<evidence type="ECO:0000256" key="7">
    <source>
        <dbReference type="RuleBase" id="RU003903"/>
    </source>
</evidence>
<dbReference type="PANTHER" id="PTHR11645:SF0">
    <property type="entry name" value="PYRROLINE-5-CARBOXYLATE REDUCTASE 3"/>
    <property type="match status" value="1"/>
</dbReference>
<dbReference type="Gene3D" id="3.40.50.720">
    <property type="entry name" value="NAD(P)-binding Rossmann-like Domain"/>
    <property type="match status" value="1"/>
</dbReference>
<keyword evidence="4 7" id="KW-0028">Amino-acid biosynthesis</keyword>